<name>A0A2M4B7I8_9DIPT</name>
<dbReference type="EMBL" id="GGFK01015641">
    <property type="protein sequence ID" value="MBW48962.1"/>
    <property type="molecule type" value="Transcribed_RNA"/>
</dbReference>
<organism evidence="1">
    <name type="scientific">Anopheles triannulatus</name>
    <dbReference type="NCBI Taxonomy" id="58253"/>
    <lineage>
        <taxon>Eukaryota</taxon>
        <taxon>Metazoa</taxon>
        <taxon>Ecdysozoa</taxon>
        <taxon>Arthropoda</taxon>
        <taxon>Hexapoda</taxon>
        <taxon>Insecta</taxon>
        <taxon>Pterygota</taxon>
        <taxon>Neoptera</taxon>
        <taxon>Endopterygota</taxon>
        <taxon>Diptera</taxon>
        <taxon>Nematocera</taxon>
        <taxon>Culicoidea</taxon>
        <taxon>Culicidae</taxon>
        <taxon>Anophelinae</taxon>
        <taxon>Anopheles</taxon>
    </lineage>
</organism>
<evidence type="ECO:0000313" key="1">
    <source>
        <dbReference type="EMBL" id="MBW48962.1"/>
    </source>
</evidence>
<dbReference type="AlphaFoldDB" id="A0A2M4B7I8"/>
<protein>
    <submittedName>
        <fullName evidence="1">Putative secreted protein</fullName>
    </submittedName>
</protein>
<proteinExistence type="predicted"/>
<sequence>MHALPQAPMGPPLHRLSVLPVLPGTPAPASTALTCCADFPDAGHAIEPGPCVLSAAIANSPSSQCPVRPAGC</sequence>
<reference evidence="1" key="1">
    <citation type="submission" date="2018-01" db="EMBL/GenBank/DDBJ databases">
        <title>An insight into the sialome of Amazonian anophelines.</title>
        <authorList>
            <person name="Ribeiro J.M."/>
            <person name="Scarpassa V."/>
            <person name="Calvo E."/>
        </authorList>
    </citation>
    <scope>NUCLEOTIDE SEQUENCE</scope>
    <source>
        <tissue evidence="1">Salivary glands</tissue>
    </source>
</reference>
<accession>A0A2M4B7I8</accession>